<dbReference type="CDD" id="cd09218">
    <property type="entry name" value="TLP-PA"/>
    <property type="match status" value="1"/>
</dbReference>
<name>A0AAV8DKI0_9POAL</name>
<feature type="disulfide bond" evidence="3">
    <location>
        <begin position="122"/>
        <end position="134"/>
    </location>
</feature>
<feature type="disulfide bond" evidence="3">
    <location>
        <begin position="201"/>
        <end position="263"/>
    </location>
</feature>
<proteinExistence type="inferred from homology"/>
<feature type="disulfide bond" evidence="3">
    <location>
        <begin position="230"/>
        <end position="239"/>
    </location>
</feature>
<dbReference type="AlphaFoldDB" id="A0AAV8DKI0"/>
<gene>
    <name evidence="4" type="ORF">LUZ62_077216</name>
</gene>
<dbReference type="InterPro" id="IPR001938">
    <property type="entry name" value="Thaumatin"/>
</dbReference>
<evidence type="ECO:0000256" key="3">
    <source>
        <dbReference type="PIRSR" id="PIRSR002703-1"/>
    </source>
</evidence>
<sequence length="313" mass="33569">MPSQRIYKYSPTWGTVLSKKKKKNYKYSAKLSNHSMEALLLFIAILSVATVRCESLAWSVIASNRTTFMLRNNCQYTVWPGTLSGNGAAVLGGGGFELAPHNIISFSAPPGWSGWFWARTGCSFSNNTAVGPKCATGDCGGVLNCTLGGTPPVTLAEFTLANQANEKDFYDVSLVDGYNVGIGITALNELPKGSSCGYAGCVSDVNARCPPELRVKEHNTTETIACMSACEAFQTDQYCCTGAHSVPRSCGPTKYSKLFKAACPSAYSYAYDDPTSTFTCSAGTNYLVTFCPSGATAKAAHFWPRLPGHFLHH</sequence>
<dbReference type="InterPro" id="IPR037176">
    <property type="entry name" value="Osmotin/thaumatin-like_sf"/>
</dbReference>
<comment type="caution">
    <text evidence="4">The sequence shown here is derived from an EMBL/GenBank/DDBJ whole genome shotgun (WGS) entry which is preliminary data.</text>
</comment>
<feature type="disulfide bond" evidence="3">
    <location>
        <begin position="240"/>
        <end position="250"/>
    </location>
</feature>
<dbReference type="PROSITE" id="PS51367">
    <property type="entry name" value="THAUMATIN_2"/>
    <property type="match status" value="1"/>
</dbReference>
<keyword evidence="2 3" id="KW-1015">Disulfide bond</keyword>
<dbReference type="PANTHER" id="PTHR31048">
    <property type="entry name" value="OS03G0233200 PROTEIN"/>
    <property type="match status" value="1"/>
</dbReference>
<feature type="disulfide bond" evidence="3">
    <location>
        <begin position="139"/>
        <end position="145"/>
    </location>
</feature>
<dbReference type="Pfam" id="PF00314">
    <property type="entry name" value="Thaumatin"/>
    <property type="match status" value="1"/>
</dbReference>
<keyword evidence="5" id="KW-1185">Reference proteome</keyword>
<dbReference type="Gene3D" id="2.60.110.10">
    <property type="entry name" value="Thaumatin"/>
    <property type="match status" value="1"/>
</dbReference>
<evidence type="ECO:0000313" key="5">
    <source>
        <dbReference type="Proteomes" id="UP001140206"/>
    </source>
</evidence>
<dbReference type="EMBL" id="JAMFTS010000004">
    <property type="protein sequence ID" value="KAJ4766841.1"/>
    <property type="molecule type" value="Genomic_DNA"/>
</dbReference>
<evidence type="ECO:0008006" key="6">
    <source>
        <dbReference type="Google" id="ProtNLM"/>
    </source>
</evidence>
<feature type="disulfide bond" evidence="3">
    <location>
        <begin position="74"/>
        <end position="291"/>
    </location>
</feature>
<dbReference type="FunFam" id="2.60.110.10:FF:000002">
    <property type="entry name" value="Thaumatin-like protein 1a"/>
    <property type="match status" value="1"/>
</dbReference>
<feature type="disulfide bond" evidence="3">
    <location>
        <begin position="196"/>
        <end position="280"/>
    </location>
</feature>
<dbReference type="Proteomes" id="UP001140206">
    <property type="component" value="Chromosome 4"/>
</dbReference>
<organism evidence="4 5">
    <name type="scientific">Rhynchospora pubera</name>
    <dbReference type="NCBI Taxonomy" id="906938"/>
    <lineage>
        <taxon>Eukaryota</taxon>
        <taxon>Viridiplantae</taxon>
        <taxon>Streptophyta</taxon>
        <taxon>Embryophyta</taxon>
        <taxon>Tracheophyta</taxon>
        <taxon>Spermatophyta</taxon>
        <taxon>Magnoliopsida</taxon>
        <taxon>Liliopsida</taxon>
        <taxon>Poales</taxon>
        <taxon>Cyperaceae</taxon>
        <taxon>Cyperoideae</taxon>
        <taxon>Rhynchosporeae</taxon>
        <taxon>Rhynchospora</taxon>
    </lineage>
</organism>
<dbReference type="SUPFAM" id="SSF49870">
    <property type="entry name" value="Osmotin, thaumatin-like protein"/>
    <property type="match status" value="1"/>
</dbReference>
<protein>
    <recommendedName>
        <fullName evidence="6">Thaumatin-like protein</fullName>
    </recommendedName>
</protein>
<reference evidence="4" key="1">
    <citation type="submission" date="2022-08" db="EMBL/GenBank/DDBJ databases">
        <authorList>
            <person name="Marques A."/>
        </authorList>
    </citation>
    <scope>NUCLEOTIDE SEQUENCE</scope>
    <source>
        <strain evidence="4">RhyPub2mFocal</strain>
        <tissue evidence="4">Leaves</tissue>
    </source>
</reference>
<evidence type="ECO:0000313" key="4">
    <source>
        <dbReference type="EMBL" id="KAJ4766841.1"/>
    </source>
</evidence>
<accession>A0AAV8DKI0</accession>
<dbReference type="PRINTS" id="PR00347">
    <property type="entry name" value="THAUMATIN"/>
</dbReference>
<dbReference type="SMART" id="SM00205">
    <property type="entry name" value="THN"/>
    <property type="match status" value="1"/>
</dbReference>
<comment type="similarity">
    <text evidence="1">Belongs to the thaumatin family.</text>
</comment>
<dbReference type="PIRSF" id="PIRSF002703">
    <property type="entry name" value="Thaumatin"/>
    <property type="match status" value="1"/>
</dbReference>
<feature type="disulfide bond" evidence="3">
    <location>
        <begin position="209"/>
        <end position="226"/>
    </location>
</feature>
<evidence type="ECO:0000256" key="2">
    <source>
        <dbReference type="ARBA" id="ARBA00023157"/>
    </source>
</evidence>
<evidence type="ECO:0000256" key="1">
    <source>
        <dbReference type="ARBA" id="ARBA00010607"/>
    </source>
</evidence>